<evidence type="ECO:0000259" key="1">
    <source>
        <dbReference type="Pfam" id="PF14529"/>
    </source>
</evidence>
<dbReference type="Pfam" id="PF14529">
    <property type="entry name" value="Exo_endo_phos_2"/>
    <property type="match status" value="1"/>
</dbReference>
<evidence type="ECO:0000313" key="2">
    <source>
        <dbReference type="EMBL" id="KAL0832528.1"/>
    </source>
</evidence>
<reference evidence="2 3" key="1">
    <citation type="submission" date="2024-06" db="EMBL/GenBank/DDBJ databases">
        <title>A chromosome-level genome assembly of beet webworm, Loxostege sticticalis.</title>
        <authorList>
            <person name="Zhang Y."/>
        </authorList>
    </citation>
    <scope>NUCLEOTIDE SEQUENCE [LARGE SCALE GENOMIC DNA]</scope>
    <source>
        <strain evidence="2">AQ028</strain>
        <tissue evidence="2">Male pupae</tissue>
    </source>
</reference>
<dbReference type="EMBL" id="JBEDNZ010000010">
    <property type="protein sequence ID" value="KAL0832528.1"/>
    <property type="molecule type" value="Genomic_DNA"/>
</dbReference>
<dbReference type="InterPro" id="IPR005135">
    <property type="entry name" value="Endo/exonuclease/phosphatase"/>
</dbReference>
<dbReference type="PANTHER" id="PTHR23227:SF67">
    <property type="entry name" value="CRANIOFACIAL DEVELOPMENT PROTEIN 2-LIKE"/>
    <property type="match status" value="1"/>
</dbReference>
<name>A0ABD0T3D1_LOXSC</name>
<comment type="caution">
    <text evidence="2">The sequence shown here is derived from an EMBL/GenBank/DDBJ whole genome shotgun (WGS) entry which is preliminary data.</text>
</comment>
<dbReference type="CDD" id="cd09076">
    <property type="entry name" value="L1-EN"/>
    <property type="match status" value="1"/>
</dbReference>
<dbReference type="Gene3D" id="3.60.10.10">
    <property type="entry name" value="Endonuclease/exonuclease/phosphatase"/>
    <property type="match status" value="1"/>
</dbReference>
<dbReference type="InterPro" id="IPR027124">
    <property type="entry name" value="Swc5/CFDP1/2"/>
</dbReference>
<proteinExistence type="predicted"/>
<accession>A0ABD0T3D1</accession>
<dbReference type="PANTHER" id="PTHR23227">
    <property type="entry name" value="BUCENTAUR RELATED"/>
    <property type="match status" value="1"/>
</dbReference>
<protein>
    <recommendedName>
        <fullName evidence="1">Endonuclease/exonuclease/phosphatase domain-containing protein</fullName>
    </recommendedName>
</protein>
<sequence>MGLSETRRHGEELTKLRSGHLLYHKRDDSSQGGVGLLVHKSFSDKLKSITAISTRVIYGIFHISDRYKMKVVQVYAPTSKSSDDVLEEFYSDVEKALSENLCYYTVVMGDFNAKIGQKAPKSSEDYVGKFGLGIRNKRGKRLVNFLTKHKLYAMNTFFQKKDNRKWTWVSPGGNTKNQIDYILVNKKQITTDVSVLNKVNIGSNHRLVRARMSFNVKKERNKMLRARPCRLDYTAIEIQKEHYQKRIEQIMQNQPADTVHQLSERLSSAIRQASEEIGKNMNQRESILTENTKQLMAKRQEQLSSSPGNLNVINKQV</sequence>
<gene>
    <name evidence="2" type="ORF">ABMA28_000739</name>
</gene>
<dbReference type="InterPro" id="IPR036691">
    <property type="entry name" value="Endo/exonu/phosph_ase_sf"/>
</dbReference>
<dbReference type="SUPFAM" id="SSF56219">
    <property type="entry name" value="DNase I-like"/>
    <property type="match status" value="1"/>
</dbReference>
<dbReference type="Proteomes" id="UP001549921">
    <property type="component" value="Unassembled WGS sequence"/>
</dbReference>
<feature type="domain" description="Endonuclease/exonuclease/phosphatase" evidence="1">
    <location>
        <begin position="70"/>
        <end position="208"/>
    </location>
</feature>
<evidence type="ECO:0000313" key="3">
    <source>
        <dbReference type="Proteomes" id="UP001549921"/>
    </source>
</evidence>
<organism evidence="2 3">
    <name type="scientific">Loxostege sticticalis</name>
    <name type="common">Beet webworm moth</name>
    <dbReference type="NCBI Taxonomy" id="481309"/>
    <lineage>
        <taxon>Eukaryota</taxon>
        <taxon>Metazoa</taxon>
        <taxon>Ecdysozoa</taxon>
        <taxon>Arthropoda</taxon>
        <taxon>Hexapoda</taxon>
        <taxon>Insecta</taxon>
        <taxon>Pterygota</taxon>
        <taxon>Neoptera</taxon>
        <taxon>Endopterygota</taxon>
        <taxon>Lepidoptera</taxon>
        <taxon>Glossata</taxon>
        <taxon>Ditrysia</taxon>
        <taxon>Pyraloidea</taxon>
        <taxon>Crambidae</taxon>
        <taxon>Pyraustinae</taxon>
        <taxon>Loxostege</taxon>
    </lineage>
</organism>
<dbReference type="AlphaFoldDB" id="A0ABD0T3D1"/>